<comment type="caution">
    <text evidence="2">The sequence shown here is derived from an EMBL/GenBank/DDBJ whole genome shotgun (WGS) entry which is preliminary data.</text>
</comment>
<proteinExistence type="predicted"/>
<protein>
    <submittedName>
        <fullName evidence="2">Uncharacterized protein</fullName>
    </submittedName>
</protein>
<reference evidence="2" key="2">
    <citation type="submission" date="2021-08" db="EMBL/GenBank/DDBJ databases">
        <authorList>
            <person name="Gostincar C."/>
            <person name="Sun X."/>
            <person name="Song Z."/>
            <person name="Gunde-Cimerman N."/>
        </authorList>
    </citation>
    <scope>NUCLEOTIDE SEQUENCE</scope>
    <source>
        <strain evidence="3">EXF-8016</strain>
        <strain evidence="2">EXF-9911</strain>
    </source>
</reference>
<dbReference type="Gene3D" id="6.10.110.10">
    <property type="match status" value="1"/>
</dbReference>
<dbReference type="InterPro" id="IPR038213">
    <property type="entry name" value="IFI6/IFI27-like_sf"/>
</dbReference>
<feature type="transmembrane region" description="Helical" evidence="1">
    <location>
        <begin position="24"/>
        <end position="42"/>
    </location>
</feature>
<evidence type="ECO:0000313" key="3">
    <source>
        <dbReference type="EMBL" id="KAH0212731.1"/>
    </source>
</evidence>
<gene>
    <name evidence="2" type="ORF">KCU76_g583</name>
    <name evidence="3" type="ORF">KCV03_g9215</name>
</gene>
<name>A0A9P8EXT9_AURME</name>
<evidence type="ECO:0000313" key="4">
    <source>
        <dbReference type="Proteomes" id="UP000779574"/>
    </source>
</evidence>
<organism evidence="2 4">
    <name type="scientific">Aureobasidium melanogenum</name>
    <name type="common">Aureobasidium pullulans var. melanogenum</name>
    <dbReference type="NCBI Taxonomy" id="46634"/>
    <lineage>
        <taxon>Eukaryota</taxon>
        <taxon>Fungi</taxon>
        <taxon>Dikarya</taxon>
        <taxon>Ascomycota</taxon>
        <taxon>Pezizomycotina</taxon>
        <taxon>Dothideomycetes</taxon>
        <taxon>Dothideomycetidae</taxon>
        <taxon>Dothideales</taxon>
        <taxon>Saccotheciaceae</taxon>
        <taxon>Aureobasidium</taxon>
    </lineage>
</organism>
<dbReference type="EMBL" id="JAHFXF010000011">
    <property type="protein sequence ID" value="KAG9700669.1"/>
    <property type="molecule type" value="Genomic_DNA"/>
</dbReference>
<dbReference type="Proteomes" id="UP000767238">
    <property type="component" value="Unassembled WGS sequence"/>
</dbReference>
<dbReference type="AlphaFoldDB" id="A0A9P8EXT9"/>
<accession>A0A9P8EXT9</accession>
<reference evidence="2" key="1">
    <citation type="journal article" date="2021" name="J Fungi (Basel)">
        <title>Virulence traits and population genomics of the black yeast Aureobasidium melanogenum.</title>
        <authorList>
            <person name="Cernosa A."/>
            <person name="Sun X."/>
            <person name="Gostincar C."/>
            <person name="Fang C."/>
            <person name="Gunde-Cimerman N."/>
            <person name="Song Z."/>
        </authorList>
    </citation>
    <scope>NUCLEOTIDE SEQUENCE</scope>
    <source>
        <strain evidence="3">EXF-8016</strain>
        <strain evidence="2">EXF-9911</strain>
    </source>
</reference>
<evidence type="ECO:0000313" key="2">
    <source>
        <dbReference type="EMBL" id="KAG9700669.1"/>
    </source>
</evidence>
<keyword evidence="1" id="KW-0472">Membrane</keyword>
<feature type="non-terminal residue" evidence="2">
    <location>
        <position position="1"/>
    </location>
</feature>
<dbReference type="Proteomes" id="UP000779574">
    <property type="component" value="Unassembled WGS sequence"/>
</dbReference>
<evidence type="ECO:0000256" key="1">
    <source>
        <dbReference type="SAM" id="Phobius"/>
    </source>
</evidence>
<dbReference type="EMBL" id="JAHFYH010000109">
    <property type="protein sequence ID" value="KAH0212731.1"/>
    <property type="molecule type" value="Genomic_DNA"/>
</dbReference>
<keyword evidence="1" id="KW-1133">Transmembrane helix</keyword>
<sequence length="184" mass="20374">MDFATVKRAMYDDSMSFLRQDGDVPLTMIWCTVFVLTLTLLLRVGFGSRGIVPGSAAASFQRLRYGAFTPRGGYFARLTSLGMLLRLAGCLKGLGKDIISLRHAMLLGQLEERLKKWRCELAADMVRPDHAAEVKGATIDEATIAVNSFINSIRELPEFLESGEAEMLTELKTDLEGRALEIAR</sequence>
<keyword evidence="1" id="KW-0812">Transmembrane</keyword>